<dbReference type="PROSITE" id="PS01124">
    <property type="entry name" value="HTH_ARAC_FAMILY_2"/>
    <property type="match status" value="1"/>
</dbReference>
<reference evidence="4 5" key="1">
    <citation type="submission" date="2024-09" db="EMBL/GenBank/DDBJ databases">
        <authorList>
            <person name="Sun Q."/>
            <person name="Mori K."/>
        </authorList>
    </citation>
    <scope>NUCLEOTIDE SEQUENCE [LARGE SCALE GENOMIC DNA]</scope>
    <source>
        <strain evidence="4 5">CICC 11035S</strain>
    </source>
</reference>
<dbReference type="Gene3D" id="1.10.10.60">
    <property type="entry name" value="Homeodomain-like"/>
    <property type="match status" value="1"/>
</dbReference>
<dbReference type="InterPro" id="IPR047264">
    <property type="entry name" value="Cupin_HpaA-like_N"/>
</dbReference>
<gene>
    <name evidence="4" type="ORF">ACFFF8_22675</name>
</gene>
<keyword evidence="1" id="KW-0805">Transcription regulation</keyword>
<protein>
    <submittedName>
        <fullName evidence="4">Helix-turn-helix domain-containing protein</fullName>
    </submittedName>
</protein>
<dbReference type="SUPFAM" id="SSF46689">
    <property type="entry name" value="Homeodomain-like"/>
    <property type="match status" value="1"/>
</dbReference>
<comment type="caution">
    <text evidence="4">The sequence shown here is derived from an EMBL/GenBank/DDBJ whole genome shotgun (WGS) entry which is preliminary data.</text>
</comment>
<keyword evidence="5" id="KW-1185">Reference proteome</keyword>
<dbReference type="InterPro" id="IPR011051">
    <property type="entry name" value="RmlC_Cupin_sf"/>
</dbReference>
<dbReference type="Pfam" id="PF12833">
    <property type="entry name" value="HTH_18"/>
    <property type="match status" value="1"/>
</dbReference>
<sequence>MPPSPPSPRPVPSYVLYGEDMPESLAELGHIETIAARSSLHDWEIAPHRHVRGVQVMLVSKGQVTLTIDDTTETLEAPCHIVVPAGSIHGFRFRPETEGYVLMLSSGFAERRSDAGDPLLHAATHGRFAPTPPEILARVEFLCAEMLAIAQDWRRPNALFLAMAEALMRSLLPEDEAADDGSGDPRISHLRHLVELHFRDQLPLGWYAERLGMTTRTLTRLTRARLDCTPQDMLHARLALEAQRLLCFANASVVQVSNELGFSDPSYFSRFYLRMTGHRPHLDKSTHGHTAEA</sequence>
<dbReference type="SUPFAM" id="SSF51182">
    <property type="entry name" value="RmlC-like cupins"/>
    <property type="match status" value="1"/>
</dbReference>
<dbReference type="Pfam" id="PF07883">
    <property type="entry name" value="Cupin_2"/>
    <property type="match status" value="1"/>
</dbReference>
<dbReference type="InterPro" id="IPR018060">
    <property type="entry name" value="HTH_AraC"/>
</dbReference>
<dbReference type="CDD" id="cd06999">
    <property type="entry name" value="cupin_HpaA-like_N"/>
    <property type="match status" value="1"/>
</dbReference>
<organism evidence="4 5">
    <name type="scientific">Novosphingobium clariflavum</name>
    <dbReference type="NCBI Taxonomy" id="2029884"/>
    <lineage>
        <taxon>Bacteria</taxon>
        <taxon>Pseudomonadati</taxon>
        <taxon>Pseudomonadota</taxon>
        <taxon>Alphaproteobacteria</taxon>
        <taxon>Sphingomonadales</taxon>
        <taxon>Sphingomonadaceae</taxon>
        <taxon>Novosphingobium</taxon>
    </lineage>
</organism>
<dbReference type="EMBL" id="JBHLTM010000085">
    <property type="protein sequence ID" value="MFC0687398.1"/>
    <property type="molecule type" value="Genomic_DNA"/>
</dbReference>
<evidence type="ECO:0000259" key="3">
    <source>
        <dbReference type="PROSITE" id="PS01124"/>
    </source>
</evidence>
<evidence type="ECO:0000313" key="5">
    <source>
        <dbReference type="Proteomes" id="UP001589858"/>
    </source>
</evidence>
<evidence type="ECO:0000313" key="4">
    <source>
        <dbReference type="EMBL" id="MFC0687398.1"/>
    </source>
</evidence>
<evidence type="ECO:0000256" key="2">
    <source>
        <dbReference type="ARBA" id="ARBA00023163"/>
    </source>
</evidence>
<dbReference type="InterPro" id="IPR013096">
    <property type="entry name" value="Cupin_2"/>
</dbReference>
<evidence type="ECO:0000256" key="1">
    <source>
        <dbReference type="ARBA" id="ARBA00023015"/>
    </source>
</evidence>
<accession>A0ABV6SH68</accession>
<dbReference type="Gene3D" id="2.60.120.10">
    <property type="entry name" value="Jelly Rolls"/>
    <property type="match status" value="1"/>
</dbReference>
<keyword evidence="2" id="KW-0804">Transcription</keyword>
<proteinExistence type="predicted"/>
<dbReference type="PANTHER" id="PTHR11019:SF199">
    <property type="entry name" value="HTH-TYPE TRANSCRIPTIONAL REGULATOR NIMR"/>
    <property type="match status" value="1"/>
</dbReference>
<dbReference type="InterPro" id="IPR009057">
    <property type="entry name" value="Homeodomain-like_sf"/>
</dbReference>
<name>A0ABV6SH68_9SPHN</name>
<dbReference type="RefSeq" id="WP_267219919.1">
    <property type="nucleotide sequence ID" value="NZ_JAPCWC010000005.1"/>
</dbReference>
<dbReference type="InterPro" id="IPR014710">
    <property type="entry name" value="RmlC-like_jellyroll"/>
</dbReference>
<feature type="domain" description="HTH araC/xylS-type" evidence="3">
    <location>
        <begin position="188"/>
        <end position="286"/>
    </location>
</feature>
<dbReference type="PANTHER" id="PTHR11019">
    <property type="entry name" value="HTH-TYPE TRANSCRIPTIONAL REGULATOR NIMR"/>
    <property type="match status" value="1"/>
</dbReference>
<dbReference type="Proteomes" id="UP001589858">
    <property type="component" value="Unassembled WGS sequence"/>
</dbReference>
<dbReference type="SMART" id="SM00342">
    <property type="entry name" value="HTH_ARAC"/>
    <property type="match status" value="1"/>
</dbReference>